<gene>
    <name evidence="2" type="ORF">PoB_002407500</name>
</gene>
<feature type="compositionally biased region" description="Basic and acidic residues" evidence="1">
    <location>
        <begin position="19"/>
        <end position="30"/>
    </location>
</feature>
<protein>
    <submittedName>
        <fullName evidence="2">Yibe/f</fullName>
    </submittedName>
</protein>
<accession>A0AAV3ZSJ5</accession>
<dbReference type="Proteomes" id="UP000735302">
    <property type="component" value="Unassembled WGS sequence"/>
</dbReference>
<comment type="caution">
    <text evidence="2">The sequence shown here is derived from an EMBL/GenBank/DDBJ whole genome shotgun (WGS) entry which is preliminary data.</text>
</comment>
<dbReference type="AlphaFoldDB" id="A0AAV3ZSJ5"/>
<proteinExistence type="predicted"/>
<organism evidence="2 3">
    <name type="scientific">Plakobranchus ocellatus</name>
    <dbReference type="NCBI Taxonomy" id="259542"/>
    <lineage>
        <taxon>Eukaryota</taxon>
        <taxon>Metazoa</taxon>
        <taxon>Spiralia</taxon>
        <taxon>Lophotrochozoa</taxon>
        <taxon>Mollusca</taxon>
        <taxon>Gastropoda</taxon>
        <taxon>Heterobranchia</taxon>
        <taxon>Euthyneura</taxon>
        <taxon>Panpulmonata</taxon>
        <taxon>Sacoglossa</taxon>
        <taxon>Placobranchoidea</taxon>
        <taxon>Plakobranchidae</taxon>
        <taxon>Plakobranchus</taxon>
    </lineage>
</organism>
<feature type="compositionally biased region" description="Basic and acidic residues" evidence="1">
    <location>
        <begin position="1"/>
        <end position="11"/>
    </location>
</feature>
<feature type="compositionally biased region" description="Basic residues" evidence="1">
    <location>
        <begin position="45"/>
        <end position="55"/>
    </location>
</feature>
<dbReference type="EMBL" id="BLXT01002789">
    <property type="protein sequence ID" value="GFN97569.1"/>
    <property type="molecule type" value="Genomic_DNA"/>
</dbReference>
<reference evidence="2 3" key="1">
    <citation type="journal article" date="2021" name="Elife">
        <title>Chloroplast acquisition without the gene transfer in kleptoplastic sea slugs, Plakobranchus ocellatus.</title>
        <authorList>
            <person name="Maeda T."/>
            <person name="Takahashi S."/>
            <person name="Yoshida T."/>
            <person name="Shimamura S."/>
            <person name="Takaki Y."/>
            <person name="Nagai Y."/>
            <person name="Toyoda A."/>
            <person name="Suzuki Y."/>
            <person name="Arimoto A."/>
            <person name="Ishii H."/>
            <person name="Satoh N."/>
            <person name="Nishiyama T."/>
            <person name="Hasebe M."/>
            <person name="Maruyama T."/>
            <person name="Minagawa J."/>
            <person name="Obokata J."/>
            <person name="Shigenobu S."/>
        </authorList>
    </citation>
    <scope>NUCLEOTIDE SEQUENCE [LARGE SCALE GENOMIC DNA]</scope>
</reference>
<evidence type="ECO:0000313" key="3">
    <source>
        <dbReference type="Proteomes" id="UP000735302"/>
    </source>
</evidence>
<feature type="compositionally biased region" description="Basic and acidic residues" evidence="1">
    <location>
        <begin position="56"/>
        <end position="67"/>
    </location>
</feature>
<keyword evidence="3" id="KW-1185">Reference proteome</keyword>
<feature type="region of interest" description="Disordered" evidence="1">
    <location>
        <begin position="1"/>
        <end position="87"/>
    </location>
</feature>
<evidence type="ECO:0000313" key="2">
    <source>
        <dbReference type="EMBL" id="GFN97569.1"/>
    </source>
</evidence>
<name>A0AAV3ZSJ5_9GAST</name>
<sequence>MGDTAPKEEKRKNGRYPAKRKETQEREIPRQKRRNARTGDIPPKEKKRKNGRYRAKRGETQEREIPRQKKRNARMGDTPPEEEKKGEKVRGIGLLLLNTFFVCGRAQVPFQEQLFEEKSSISPFANLYD</sequence>
<evidence type="ECO:0000256" key="1">
    <source>
        <dbReference type="SAM" id="MobiDB-lite"/>
    </source>
</evidence>